<organism evidence="2 3">
    <name type="scientific">Globodera pallida</name>
    <name type="common">Potato cyst nematode worm</name>
    <name type="synonym">Heterodera pallida</name>
    <dbReference type="NCBI Taxonomy" id="36090"/>
    <lineage>
        <taxon>Eukaryota</taxon>
        <taxon>Metazoa</taxon>
        <taxon>Ecdysozoa</taxon>
        <taxon>Nematoda</taxon>
        <taxon>Chromadorea</taxon>
        <taxon>Rhabditida</taxon>
        <taxon>Tylenchina</taxon>
        <taxon>Tylenchomorpha</taxon>
        <taxon>Tylenchoidea</taxon>
        <taxon>Heteroderidae</taxon>
        <taxon>Heteroderinae</taxon>
        <taxon>Globodera</taxon>
    </lineage>
</organism>
<evidence type="ECO:0000259" key="1">
    <source>
        <dbReference type="PROSITE" id="PS50188"/>
    </source>
</evidence>
<dbReference type="InterPro" id="IPR043136">
    <property type="entry name" value="B30.2/SPRY_sf"/>
</dbReference>
<feature type="domain" description="B30.2/SPRY" evidence="1">
    <location>
        <begin position="1"/>
        <end position="104"/>
    </location>
</feature>
<evidence type="ECO:0000313" key="2">
    <source>
        <dbReference type="Proteomes" id="UP000050741"/>
    </source>
</evidence>
<proteinExistence type="predicted"/>
<dbReference type="PROSITE" id="PS50188">
    <property type="entry name" value="B302_SPRY"/>
    <property type="match status" value="1"/>
</dbReference>
<evidence type="ECO:0000313" key="3">
    <source>
        <dbReference type="WBParaSite" id="GPLIN_001493900"/>
    </source>
</evidence>
<dbReference type="InterPro" id="IPR013320">
    <property type="entry name" value="ConA-like_dom_sf"/>
</dbReference>
<accession>A0A183CPY1</accession>
<dbReference type="InterPro" id="IPR003877">
    <property type="entry name" value="SPRY_dom"/>
</dbReference>
<keyword evidence="2" id="KW-1185">Reference proteome</keyword>
<dbReference type="Gene3D" id="2.60.120.920">
    <property type="match status" value="1"/>
</dbReference>
<dbReference type="AlphaFoldDB" id="A0A183CPY1"/>
<dbReference type="Pfam" id="PF00622">
    <property type="entry name" value="SPRY"/>
    <property type="match status" value="1"/>
</dbReference>
<reference evidence="3" key="2">
    <citation type="submission" date="2016-06" db="UniProtKB">
        <authorList>
            <consortium name="WormBaseParasite"/>
        </authorList>
    </citation>
    <scope>IDENTIFICATION</scope>
</reference>
<protein>
    <submittedName>
        <fullName evidence="3">B30.2/SPRY domain-containing protein</fullName>
    </submittedName>
</protein>
<dbReference type="SUPFAM" id="SSF49899">
    <property type="entry name" value="Concanavalin A-like lectins/glucanases"/>
    <property type="match status" value="1"/>
</dbReference>
<dbReference type="InterPro" id="IPR001870">
    <property type="entry name" value="B30.2/SPRY"/>
</dbReference>
<sequence length="104" mass="11566">MPLYPIFTSCNFQLMGVLTQNLGIFYYEVTILEKSNVLIGLATKQLPLDECVVLDKGTYAYGSWGKFWGHAVEGCSHCFGGRPYIRGKPEFEKGDVTGCGVNYL</sequence>
<dbReference type="WBParaSite" id="GPLIN_001493900">
    <property type="protein sequence ID" value="GPLIN_001493900"/>
    <property type="gene ID" value="GPLIN_001493900"/>
</dbReference>
<name>A0A183CPY1_GLOPA</name>
<reference evidence="2" key="1">
    <citation type="submission" date="2014-05" db="EMBL/GenBank/DDBJ databases">
        <title>The genome and life-stage specific transcriptomes of Globodera pallida elucidate key aspects of plant parasitism by a cyst nematode.</title>
        <authorList>
            <person name="Cotton J.A."/>
            <person name="Lilley C.J."/>
            <person name="Jones L.M."/>
            <person name="Kikuchi T."/>
            <person name="Reid A.J."/>
            <person name="Thorpe P."/>
            <person name="Tsai I.J."/>
            <person name="Beasley H."/>
            <person name="Blok V."/>
            <person name="Cock P.J.A."/>
            <person name="Van den Akker S.E."/>
            <person name="Holroyd N."/>
            <person name="Hunt M."/>
            <person name="Mantelin S."/>
            <person name="Naghra H."/>
            <person name="Pain A."/>
            <person name="Palomares-Rius J.E."/>
            <person name="Zarowiecki M."/>
            <person name="Berriman M."/>
            <person name="Jones J.T."/>
            <person name="Urwin P.E."/>
        </authorList>
    </citation>
    <scope>NUCLEOTIDE SEQUENCE [LARGE SCALE GENOMIC DNA]</scope>
    <source>
        <strain evidence="2">Lindley</strain>
    </source>
</reference>
<dbReference type="Proteomes" id="UP000050741">
    <property type="component" value="Unassembled WGS sequence"/>
</dbReference>